<evidence type="ECO:0000256" key="1">
    <source>
        <dbReference type="SAM" id="Phobius"/>
    </source>
</evidence>
<dbReference type="GO" id="GO:0000271">
    <property type="term" value="P:polysaccharide biosynthetic process"/>
    <property type="evidence" value="ECO:0007669"/>
    <property type="project" value="TreeGrafter"/>
</dbReference>
<dbReference type="GO" id="GO:0016020">
    <property type="term" value="C:membrane"/>
    <property type="evidence" value="ECO:0007669"/>
    <property type="project" value="TreeGrafter"/>
</dbReference>
<dbReference type="AlphaFoldDB" id="A0A6J5EET3"/>
<dbReference type="GO" id="GO:0016747">
    <property type="term" value="F:acyltransferase activity, transferring groups other than amino-acyl groups"/>
    <property type="evidence" value="ECO:0007669"/>
    <property type="project" value="InterPro"/>
</dbReference>
<reference evidence="3 4" key="1">
    <citation type="submission" date="2019-09" db="EMBL/GenBank/DDBJ databases">
        <authorList>
            <person name="Depoorter E."/>
        </authorList>
    </citation>
    <scope>NUCLEOTIDE SEQUENCE [LARGE SCALE GENOMIC DNA]</scope>
    <source>
        <strain evidence="3">LMG 30113</strain>
    </source>
</reference>
<dbReference type="PANTHER" id="PTHR23028:SF53">
    <property type="entry name" value="ACYL_TRANSF_3 DOMAIN-CONTAINING PROTEIN"/>
    <property type="match status" value="1"/>
</dbReference>
<feature type="transmembrane region" description="Helical" evidence="1">
    <location>
        <begin position="156"/>
        <end position="175"/>
    </location>
</feature>
<feature type="transmembrane region" description="Helical" evidence="1">
    <location>
        <begin position="24"/>
        <end position="42"/>
    </location>
</feature>
<gene>
    <name evidence="3" type="ORF">BPA30113_04154</name>
</gene>
<keyword evidence="1" id="KW-0812">Transmembrane</keyword>
<feature type="transmembrane region" description="Helical" evidence="1">
    <location>
        <begin position="187"/>
        <end position="204"/>
    </location>
</feature>
<evidence type="ECO:0000313" key="4">
    <source>
        <dbReference type="Proteomes" id="UP000494330"/>
    </source>
</evidence>
<dbReference type="InterPro" id="IPR002656">
    <property type="entry name" value="Acyl_transf_3_dom"/>
</dbReference>
<protein>
    <submittedName>
        <fullName evidence="3">Acyltransferase</fullName>
    </submittedName>
</protein>
<dbReference type="InterPro" id="IPR050879">
    <property type="entry name" value="Acyltransferase_3"/>
</dbReference>
<name>A0A6J5EET3_9BURK</name>
<feature type="transmembrane region" description="Helical" evidence="1">
    <location>
        <begin position="216"/>
        <end position="242"/>
    </location>
</feature>
<feature type="transmembrane region" description="Helical" evidence="1">
    <location>
        <begin position="63"/>
        <end position="82"/>
    </location>
</feature>
<dbReference type="PANTHER" id="PTHR23028">
    <property type="entry name" value="ACETYLTRANSFERASE"/>
    <property type="match status" value="1"/>
</dbReference>
<keyword evidence="3" id="KW-0808">Transferase</keyword>
<keyword evidence="4" id="KW-1185">Reference proteome</keyword>
<dbReference type="EMBL" id="CABVQD010000015">
    <property type="protein sequence ID" value="VWB89571.1"/>
    <property type="molecule type" value="Genomic_DNA"/>
</dbReference>
<feature type="domain" description="Acyltransferase 3" evidence="2">
    <location>
        <begin position="1"/>
        <end position="304"/>
    </location>
</feature>
<organism evidence="3 4">
    <name type="scientific">Burkholderia paludis</name>
    <dbReference type="NCBI Taxonomy" id="1506587"/>
    <lineage>
        <taxon>Bacteria</taxon>
        <taxon>Pseudomonadati</taxon>
        <taxon>Pseudomonadota</taxon>
        <taxon>Betaproteobacteria</taxon>
        <taxon>Burkholderiales</taxon>
        <taxon>Burkholderiaceae</taxon>
        <taxon>Burkholderia</taxon>
        <taxon>Burkholderia cepacia complex</taxon>
    </lineage>
</organism>
<accession>A0A6J5EET3</accession>
<keyword evidence="1" id="KW-1133">Transmembrane helix</keyword>
<dbReference type="Pfam" id="PF01757">
    <property type="entry name" value="Acyl_transf_3"/>
    <property type="match status" value="1"/>
</dbReference>
<feature type="transmembrane region" description="Helical" evidence="1">
    <location>
        <begin position="287"/>
        <end position="307"/>
    </location>
</feature>
<evidence type="ECO:0000259" key="2">
    <source>
        <dbReference type="Pfam" id="PF01757"/>
    </source>
</evidence>
<evidence type="ECO:0000313" key="3">
    <source>
        <dbReference type="EMBL" id="VWB89571.1"/>
    </source>
</evidence>
<keyword evidence="3" id="KW-0012">Acyltransferase</keyword>
<proteinExistence type="predicted"/>
<sequence length="336" mass="37704">MVLFSHQHALMGRPGIDTGLGERFGLGGLGVCIFFIVSGYLVTQSWLRDPNAFRFLAKRFLRIWPGLFIVTCIAALLVGPIVSGLDVKNYFSSPGLREYFGNLRVIGGGTSYLPDVFTHNPFPRAVNGSLWTIPVEVHWYLVLVVAAVAGALRWRWIALFGIVGLAIYHFGVYHGETNPVRNWSREYGLFFLAGALLQLFRDWWADRQVLLIVGSLTVGTALFMLGWHVLGVLVAMPCLVIFTGEASTPFLRRFGRFGDLSYGVYIYAFIVQQTLIWKFGASGSFTLHLLSTVVVTFICAWLSWHLVEKRALSFKPSRIRSGKERIHEVDLEKNLA</sequence>
<dbReference type="Proteomes" id="UP000494330">
    <property type="component" value="Unassembled WGS sequence"/>
</dbReference>
<feature type="transmembrane region" description="Helical" evidence="1">
    <location>
        <begin position="262"/>
        <end position="280"/>
    </location>
</feature>
<keyword evidence="1" id="KW-0472">Membrane</keyword>